<evidence type="ECO:0000256" key="7">
    <source>
        <dbReference type="ARBA" id="ARBA00022824"/>
    </source>
</evidence>
<comment type="caution">
    <text evidence="14">The sequence shown here is derived from an EMBL/GenBank/DDBJ whole genome shotgun (WGS) entry which is preliminary data.</text>
</comment>
<keyword evidence="12" id="KW-0325">Glycoprotein</keyword>
<feature type="non-terminal residue" evidence="14">
    <location>
        <position position="1"/>
    </location>
</feature>
<keyword evidence="15" id="KW-1185">Reference proteome</keyword>
<protein>
    <recommendedName>
        <fullName evidence="5">procollagen-proline 4-dioxygenase</fullName>
        <ecNumber evidence="5">1.14.11.2</ecNumber>
    </recommendedName>
</protein>
<comment type="function">
    <text evidence="2">Catalyzes the post-translational formation of 4-hydroxyproline in -Xaa-Pro-Gly- sequences in collagens and other proteins.</text>
</comment>
<evidence type="ECO:0000256" key="12">
    <source>
        <dbReference type="ARBA" id="ARBA00023180"/>
    </source>
</evidence>
<dbReference type="InterPro" id="IPR045054">
    <property type="entry name" value="P4HA-like"/>
</dbReference>
<evidence type="ECO:0000256" key="11">
    <source>
        <dbReference type="ARBA" id="ARBA00023004"/>
    </source>
</evidence>
<dbReference type="Gene3D" id="6.10.140.1460">
    <property type="match status" value="1"/>
</dbReference>
<evidence type="ECO:0000256" key="3">
    <source>
        <dbReference type="ARBA" id="ARBA00004319"/>
    </source>
</evidence>
<sequence length="581" mass="65896">YPKLIQSSSKLLSERIGLCNMGSHVNNKRIMHQLIILTFAVGYGATENSDLPSLQLSEDLFSSTSKLEGLVAKEQAVVQMLEMYAAETKAHLQTIERYIKEYKLVISGVSSAHNLVANPIDAYMLVKRTTVEWDGVERAIYLMANRSRGVFDQVLDFRHDQFFPNQEDLNGAAIALVRLHDTYRLNMTDLANGILKGTPSSKTDYFHSQQDLGARDCLFLGKHAFNRGYFDTAVQWAEAAISKVESGDETLGKREILSFLDMAVRVHDETLERRGPLGAYWQTNPVPIDKHLRNIHKEKYSTLAKSKFIPKLWREQTDDEETEHYERLCRGEKMLPAVVEAKLFCYHVTRNHPYLLLQPLKVEETSRNPSIVIIHDLLNDGQLTKFKELAEPKLHSSRHKSSNGQGFVKSMIRTSKNAWLEESDDPMLSKISKRITTATGLLVQEKTSAEDYQVANYGIGGLYVTHTDHLMHNPDPNSYGPWERLIGDRLATLMVYLTDVEAGGATVFPRAGVTLWPEKGAAAFWYNLYRSGEGDDNTRHGACPVLHGSKWVSNKWIRYNDQFLTAQCGLHKLDKYRLMDG</sequence>
<evidence type="ECO:0000256" key="4">
    <source>
        <dbReference type="ARBA" id="ARBA00006511"/>
    </source>
</evidence>
<comment type="subcellular location">
    <subcellularLocation>
        <location evidence="3">Endoplasmic reticulum lumen</location>
    </subcellularLocation>
</comment>
<evidence type="ECO:0000259" key="13">
    <source>
        <dbReference type="PROSITE" id="PS51471"/>
    </source>
</evidence>
<dbReference type="GO" id="GO:0005788">
    <property type="term" value="C:endoplasmic reticulum lumen"/>
    <property type="evidence" value="ECO:0007669"/>
    <property type="project" value="UniProtKB-SubCell"/>
</dbReference>
<comment type="cofactor">
    <cofactor evidence="1">
        <name>L-ascorbate</name>
        <dbReference type="ChEBI" id="CHEBI:38290"/>
    </cofactor>
</comment>
<evidence type="ECO:0000256" key="2">
    <source>
        <dbReference type="ARBA" id="ARBA00002035"/>
    </source>
</evidence>
<accession>A0AA88II64</accession>
<name>A0AA88II64_ARTSF</name>
<dbReference type="PANTHER" id="PTHR10869:SF244">
    <property type="entry name" value="PROLYL 4-HYDROXYLASE SUBUNIT ALPHA-2"/>
    <property type="match status" value="1"/>
</dbReference>
<feature type="domain" description="Fe2OG dioxygenase" evidence="13">
    <location>
        <begin position="448"/>
        <end position="559"/>
    </location>
</feature>
<organism evidence="14 15">
    <name type="scientific">Artemia franciscana</name>
    <name type="common">Brine shrimp</name>
    <name type="synonym">Artemia sanfranciscana</name>
    <dbReference type="NCBI Taxonomy" id="6661"/>
    <lineage>
        <taxon>Eukaryota</taxon>
        <taxon>Metazoa</taxon>
        <taxon>Ecdysozoa</taxon>
        <taxon>Arthropoda</taxon>
        <taxon>Crustacea</taxon>
        <taxon>Branchiopoda</taxon>
        <taxon>Anostraca</taxon>
        <taxon>Artemiidae</taxon>
        <taxon>Artemia</taxon>
    </lineage>
</organism>
<dbReference type="SMART" id="SM00702">
    <property type="entry name" value="P4Hc"/>
    <property type="match status" value="1"/>
</dbReference>
<dbReference type="InterPro" id="IPR006620">
    <property type="entry name" value="Pro_4_hyd_alph"/>
</dbReference>
<dbReference type="GO" id="GO:0005506">
    <property type="term" value="F:iron ion binding"/>
    <property type="evidence" value="ECO:0007669"/>
    <property type="project" value="InterPro"/>
</dbReference>
<evidence type="ECO:0000313" key="14">
    <source>
        <dbReference type="EMBL" id="KAK2721277.1"/>
    </source>
</evidence>
<evidence type="ECO:0000256" key="9">
    <source>
        <dbReference type="ARBA" id="ARBA00022964"/>
    </source>
</evidence>
<dbReference type="PANTHER" id="PTHR10869">
    <property type="entry name" value="PROLYL 4-HYDROXYLASE ALPHA SUBUNIT"/>
    <property type="match status" value="1"/>
</dbReference>
<evidence type="ECO:0000256" key="10">
    <source>
        <dbReference type="ARBA" id="ARBA00023002"/>
    </source>
</evidence>
<dbReference type="Pfam" id="PF08336">
    <property type="entry name" value="P4Ha_N"/>
    <property type="match status" value="1"/>
</dbReference>
<dbReference type="EMBL" id="JAVRJZ010000006">
    <property type="protein sequence ID" value="KAK2721277.1"/>
    <property type="molecule type" value="Genomic_DNA"/>
</dbReference>
<evidence type="ECO:0000256" key="6">
    <source>
        <dbReference type="ARBA" id="ARBA00022723"/>
    </source>
</evidence>
<evidence type="ECO:0000313" key="15">
    <source>
        <dbReference type="Proteomes" id="UP001187531"/>
    </source>
</evidence>
<dbReference type="GO" id="GO:0031418">
    <property type="term" value="F:L-ascorbic acid binding"/>
    <property type="evidence" value="ECO:0007669"/>
    <property type="project" value="UniProtKB-KW"/>
</dbReference>
<keyword evidence="9" id="KW-0223">Dioxygenase</keyword>
<dbReference type="FunFam" id="2.60.120.620:FF:000011">
    <property type="entry name" value="Prolyl alpha subunit"/>
    <property type="match status" value="1"/>
</dbReference>
<dbReference type="Pfam" id="PF13640">
    <property type="entry name" value="2OG-FeII_Oxy_3"/>
    <property type="match status" value="1"/>
</dbReference>
<evidence type="ECO:0000256" key="5">
    <source>
        <dbReference type="ARBA" id="ARBA00012269"/>
    </source>
</evidence>
<dbReference type="InterPro" id="IPR044862">
    <property type="entry name" value="Pro_4_hyd_alph_FE2OG_OXY"/>
</dbReference>
<evidence type="ECO:0000256" key="8">
    <source>
        <dbReference type="ARBA" id="ARBA00022896"/>
    </source>
</evidence>
<dbReference type="InterPro" id="IPR013547">
    <property type="entry name" value="P4H_N"/>
</dbReference>
<dbReference type="Gene3D" id="1.25.40.10">
    <property type="entry name" value="Tetratricopeptide repeat domain"/>
    <property type="match status" value="1"/>
</dbReference>
<keyword evidence="11" id="KW-0408">Iron</keyword>
<comment type="similarity">
    <text evidence="4">Belongs to the P4HA family.</text>
</comment>
<dbReference type="InterPro" id="IPR011990">
    <property type="entry name" value="TPR-like_helical_dom_sf"/>
</dbReference>
<dbReference type="GO" id="GO:0004656">
    <property type="term" value="F:procollagen-proline 4-dioxygenase activity"/>
    <property type="evidence" value="ECO:0007669"/>
    <property type="project" value="UniProtKB-EC"/>
</dbReference>
<dbReference type="AlphaFoldDB" id="A0AA88II64"/>
<keyword evidence="6" id="KW-0479">Metal-binding</keyword>
<dbReference type="PROSITE" id="PS51471">
    <property type="entry name" value="FE2OG_OXY"/>
    <property type="match status" value="1"/>
</dbReference>
<dbReference type="EC" id="1.14.11.2" evidence="5"/>
<keyword evidence="8" id="KW-0847">Vitamin C</keyword>
<reference evidence="14" key="1">
    <citation type="submission" date="2023-07" db="EMBL/GenBank/DDBJ databases">
        <title>Chromosome-level genome assembly of Artemia franciscana.</title>
        <authorList>
            <person name="Jo E."/>
        </authorList>
    </citation>
    <scope>NUCLEOTIDE SEQUENCE</scope>
    <source>
        <tissue evidence="14">Whole body</tissue>
    </source>
</reference>
<dbReference type="InterPro" id="IPR005123">
    <property type="entry name" value="Oxoglu/Fe-dep_dioxygenase_dom"/>
</dbReference>
<gene>
    <name evidence="14" type="ORF">QYM36_003530</name>
</gene>
<dbReference type="Proteomes" id="UP001187531">
    <property type="component" value="Unassembled WGS sequence"/>
</dbReference>
<evidence type="ECO:0000256" key="1">
    <source>
        <dbReference type="ARBA" id="ARBA00001961"/>
    </source>
</evidence>
<keyword evidence="10" id="KW-0560">Oxidoreductase</keyword>
<dbReference type="Gene3D" id="2.60.120.620">
    <property type="entry name" value="q2cbj1_9rhob like domain"/>
    <property type="match status" value="1"/>
</dbReference>
<proteinExistence type="inferred from homology"/>
<keyword evidence="7" id="KW-0256">Endoplasmic reticulum</keyword>